<keyword evidence="7" id="KW-0677">Repeat</keyword>
<dbReference type="EMBL" id="KB632169">
    <property type="protein sequence ID" value="ERL89452.1"/>
    <property type="molecule type" value="Genomic_DNA"/>
</dbReference>
<organism evidence="14">
    <name type="scientific">Dendroctonus ponderosae</name>
    <name type="common">Mountain pine beetle</name>
    <dbReference type="NCBI Taxonomy" id="77166"/>
    <lineage>
        <taxon>Eukaryota</taxon>
        <taxon>Metazoa</taxon>
        <taxon>Ecdysozoa</taxon>
        <taxon>Arthropoda</taxon>
        <taxon>Hexapoda</taxon>
        <taxon>Insecta</taxon>
        <taxon>Pterygota</taxon>
        <taxon>Neoptera</taxon>
        <taxon>Endopterygota</taxon>
        <taxon>Coleoptera</taxon>
        <taxon>Polyphaga</taxon>
        <taxon>Cucujiformia</taxon>
        <taxon>Curculionidae</taxon>
        <taxon>Scolytinae</taxon>
        <taxon>Dendroctonus</taxon>
    </lineage>
</organism>
<comment type="similarity">
    <text evidence="3">Belongs to the hunchback C2H2-type zinc-finger protein family.</text>
</comment>
<protein>
    <recommendedName>
        <fullName evidence="4">Protein hunchback</fullName>
    </recommendedName>
</protein>
<evidence type="ECO:0000313" key="14">
    <source>
        <dbReference type="EMBL" id="ENN73532.1"/>
    </source>
</evidence>
<comment type="subcellular location">
    <subcellularLocation>
        <location evidence="2">Nucleus</location>
    </subcellularLocation>
</comment>
<keyword evidence="8 12" id="KW-0863">Zinc-finger</keyword>
<dbReference type="PROSITE" id="PS50157">
    <property type="entry name" value="ZINC_FINGER_C2H2_2"/>
    <property type="match status" value="1"/>
</dbReference>
<evidence type="ECO:0000256" key="2">
    <source>
        <dbReference type="ARBA" id="ARBA00004123"/>
    </source>
</evidence>
<dbReference type="Proteomes" id="UP000030742">
    <property type="component" value="Unassembled WGS sequence"/>
</dbReference>
<keyword evidence="5" id="KW-0302">Gap protein</keyword>
<evidence type="ECO:0000256" key="7">
    <source>
        <dbReference type="ARBA" id="ARBA00022737"/>
    </source>
</evidence>
<evidence type="ECO:0000313" key="16">
    <source>
        <dbReference type="Proteomes" id="UP000030742"/>
    </source>
</evidence>
<gene>
    <name evidence="15" type="ORF">D910_06819</name>
    <name evidence="14" type="ORF">YQE_09783</name>
</gene>
<name>N6U4M2_DENPD</name>
<feature type="domain" description="C2H2-type" evidence="13">
    <location>
        <begin position="38"/>
        <end position="61"/>
    </location>
</feature>
<evidence type="ECO:0000256" key="3">
    <source>
        <dbReference type="ARBA" id="ARBA00007746"/>
    </source>
</evidence>
<proteinExistence type="inferred from homology"/>
<dbReference type="HOGENOM" id="CLU_002678_42_25_1"/>
<evidence type="ECO:0000256" key="12">
    <source>
        <dbReference type="PROSITE-ProRule" id="PRU00042"/>
    </source>
</evidence>
<evidence type="ECO:0000313" key="15">
    <source>
        <dbReference type="EMBL" id="ERL89452.1"/>
    </source>
</evidence>
<evidence type="ECO:0000256" key="8">
    <source>
        <dbReference type="ARBA" id="ARBA00022771"/>
    </source>
</evidence>
<evidence type="ECO:0000256" key="6">
    <source>
        <dbReference type="ARBA" id="ARBA00022723"/>
    </source>
</evidence>
<dbReference type="InterPro" id="IPR013087">
    <property type="entry name" value="Znf_C2H2_type"/>
</dbReference>
<dbReference type="EMBL" id="KB741156">
    <property type="protein sequence ID" value="ENN73532.1"/>
    <property type="molecule type" value="Genomic_DNA"/>
</dbReference>
<dbReference type="GO" id="GO:0003677">
    <property type="term" value="F:DNA binding"/>
    <property type="evidence" value="ECO:0007669"/>
    <property type="project" value="UniProtKB-KW"/>
</dbReference>
<evidence type="ECO:0000256" key="9">
    <source>
        <dbReference type="ARBA" id="ARBA00022833"/>
    </source>
</evidence>
<dbReference type="OMA" id="GRYICIR"/>
<evidence type="ECO:0000259" key="13">
    <source>
        <dbReference type="PROSITE" id="PS50157"/>
    </source>
</evidence>
<dbReference type="GO" id="GO:0008270">
    <property type="term" value="F:zinc ion binding"/>
    <property type="evidence" value="ECO:0007669"/>
    <property type="project" value="UniProtKB-KW"/>
</dbReference>
<evidence type="ECO:0000256" key="11">
    <source>
        <dbReference type="ARBA" id="ARBA00023242"/>
    </source>
</evidence>
<comment type="function">
    <text evidence="1">Gap class segmentation protein that controls development of head structures.</text>
</comment>
<dbReference type="SUPFAM" id="SSF57667">
    <property type="entry name" value="beta-beta-alpha zinc fingers"/>
    <property type="match status" value="1"/>
</dbReference>
<evidence type="ECO:0000256" key="1">
    <source>
        <dbReference type="ARBA" id="ARBA00003983"/>
    </source>
</evidence>
<evidence type="ECO:0000256" key="10">
    <source>
        <dbReference type="ARBA" id="ARBA00023125"/>
    </source>
</evidence>
<dbReference type="InterPro" id="IPR036236">
    <property type="entry name" value="Znf_C2H2_sf"/>
</dbReference>
<sequence>MCCAIISEINKPKCNKTYKYKSSLSKHLKYECGVEKQFRCTLCSYSGKQKAHLISHMRNVHKILLR</sequence>
<dbReference type="GO" id="GO:0005634">
    <property type="term" value="C:nucleus"/>
    <property type="evidence" value="ECO:0007669"/>
    <property type="project" value="UniProtKB-SubCell"/>
</dbReference>
<keyword evidence="5" id="KW-0217">Developmental protein</keyword>
<keyword evidence="6" id="KW-0479">Metal-binding</keyword>
<accession>N6U4M2</accession>
<evidence type="ECO:0000256" key="4">
    <source>
        <dbReference type="ARBA" id="ARBA00013638"/>
    </source>
</evidence>
<feature type="non-terminal residue" evidence="14">
    <location>
        <position position="1"/>
    </location>
</feature>
<evidence type="ECO:0000256" key="5">
    <source>
        <dbReference type="ARBA" id="ARBA00022492"/>
    </source>
</evidence>
<dbReference type="AlphaFoldDB" id="N6U4M2"/>
<dbReference type="Pfam" id="PF00096">
    <property type="entry name" value="zf-C2H2"/>
    <property type="match status" value="2"/>
</dbReference>
<reference evidence="14 16" key="1">
    <citation type="journal article" date="2013" name="Genome Biol.">
        <title>Draft genome of the mountain pine beetle, Dendroctonus ponderosae Hopkins, a major forest pest.</title>
        <authorList>
            <person name="Keeling C.I."/>
            <person name="Yuen M.M."/>
            <person name="Liao N.Y."/>
            <person name="Docking T.R."/>
            <person name="Chan S.K."/>
            <person name="Taylor G.A."/>
            <person name="Palmquist D.L."/>
            <person name="Jackman S.D."/>
            <person name="Nguyen A."/>
            <person name="Li M."/>
            <person name="Henderson H."/>
            <person name="Janes J.K."/>
            <person name="Zhao Y."/>
            <person name="Pandoh P."/>
            <person name="Moore R."/>
            <person name="Sperling F.A."/>
            <person name="Huber D.P."/>
            <person name="Birol I."/>
            <person name="Jones S.J."/>
            <person name="Bohlmann J."/>
        </authorList>
    </citation>
    <scope>NUCLEOTIDE SEQUENCE</scope>
</reference>
<dbReference type="Gene3D" id="3.30.160.60">
    <property type="entry name" value="Classic Zinc Finger"/>
    <property type="match status" value="1"/>
</dbReference>
<keyword evidence="10" id="KW-0238">DNA-binding</keyword>
<dbReference type="FunFam" id="3.30.160.60:FF:000123">
    <property type="entry name" value="transcriptional repressor CTCF isoform X1"/>
    <property type="match status" value="1"/>
</dbReference>
<dbReference type="SMART" id="SM00355">
    <property type="entry name" value="ZnF_C2H2"/>
    <property type="match status" value="1"/>
</dbReference>
<keyword evidence="9" id="KW-0862">Zinc</keyword>
<keyword evidence="11" id="KW-0539">Nucleus</keyword>
<dbReference type="GO" id="GO:0035282">
    <property type="term" value="P:segmentation"/>
    <property type="evidence" value="ECO:0007669"/>
    <property type="project" value="UniProtKB-KW"/>
</dbReference>